<feature type="compositionally biased region" description="Polar residues" evidence="1">
    <location>
        <begin position="78"/>
        <end position="89"/>
    </location>
</feature>
<dbReference type="SUPFAM" id="SSF56935">
    <property type="entry name" value="Porins"/>
    <property type="match status" value="1"/>
</dbReference>
<evidence type="ECO:0000313" key="2">
    <source>
        <dbReference type="EMBL" id="MFC1799749.1"/>
    </source>
</evidence>
<dbReference type="Pfam" id="PF19577">
    <property type="entry name" value="DcaP"/>
    <property type="match status" value="1"/>
</dbReference>
<dbReference type="InterPro" id="IPR045748">
    <property type="entry name" value="DcaP"/>
</dbReference>
<evidence type="ECO:0000313" key="3">
    <source>
        <dbReference type="Proteomes" id="UP001594288"/>
    </source>
</evidence>
<comment type="caution">
    <text evidence="2">The sequence shown here is derived from an EMBL/GenBank/DDBJ whole genome shotgun (WGS) entry which is preliminary data.</text>
</comment>
<sequence length="470" mass="52103">MIENVRHATRIVFPMVAITLLYVSAVVADEVHPSEVETLRTLVEQQKKLLDRQGERIDSLETRMEGAQQKVAPKTEETLSQPDGKQANQVLREPDNPYQILADDDFPKSIPLFPSDWRFSFGGYVKTDVIVDFSGTGDPYQFIVSGIPVDGAANSPQPGSYTQIHAKETRINFEMRNVSPDLPFNKAFIEMDLFNYDSPGVRLRHAYVQYGHLIVGQTWTTLTEMRALPFLVDFAYGDALYGNRTVQIRWEQPVSDSFSWALGIEDFNDGLIANPGAQAGTARSQLPMLAGRGTYSFDRGILTLGGSLAQLRWDGDAGVSDETALQWAGVLGSRIYLDHEKRHYLGLSGSFGDGSAPNIISLLEGNVPGAILRADGSMETLTAWNAMVSIHYKWSEKFSSNFSYAWADVEDSDLRGADEMKAGGATHINLIYDVSKPLLVGVEFMTGQRVNVNDADGRANRIQFMAMYSF</sequence>
<feature type="region of interest" description="Disordered" evidence="1">
    <location>
        <begin position="64"/>
        <end position="89"/>
    </location>
</feature>
<accession>A0ABV6YNW4</accession>
<dbReference type="EMBL" id="JBHPEI010000027">
    <property type="protein sequence ID" value="MFC1799749.1"/>
    <property type="molecule type" value="Genomic_DNA"/>
</dbReference>
<reference evidence="2 3" key="1">
    <citation type="submission" date="2024-09" db="EMBL/GenBank/DDBJ databases">
        <authorList>
            <person name="D'Angelo T."/>
        </authorList>
    </citation>
    <scope>NUCLEOTIDE SEQUENCE [LARGE SCALE GENOMIC DNA]</scope>
    <source>
        <strain evidence="2">SAG AM-311-F02</strain>
    </source>
</reference>
<organism evidence="2 3">
    <name type="scientific">Eiseniibacteriota bacterium</name>
    <dbReference type="NCBI Taxonomy" id="2212470"/>
    <lineage>
        <taxon>Bacteria</taxon>
        <taxon>Candidatus Eiseniibacteriota</taxon>
    </lineage>
</organism>
<gene>
    <name evidence="2" type="ORF">ACFL2Z_02420</name>
</gene>
<keyword evidence="3" id="KW-1185">Reference proteome</keyword>
<evidence type="ECO:0000256" key="1">
    <source>
        <dbReference type="SAM" id="MobiDB-lite"/>
    </source>
</evidence>
<dbReference type="Proteomes" id="UP001594288">
    <property type="component" value="Unassembled WGS sequence"/>
</dbReference>
<proteinExistence type="predicted"/>
<protein>
    <submittedName>
        <fullName evidence="2">DcaP family trimeric outer membrane transporter</fullName>
    </submittedName>
</protein>
<name>A0ABV6YNW4_UNCEI</name>